<dbReference type="EMBL" id="LRRQ01000153">
    <property type="protein sequence ID" value="OAM87927.1"/>
    <property type="molecule type" value="Genomic_DNA"/>
</dbReference>
<name>A0A178IFJ0_9BACT</name>
<organism evidence="10 11">
    <name type="scientific">Termitidicoccus mucosus</name>
    <dbReference type="NCBI Taxonomy" id="1184151"/>
    <lineage>
        <taxon>Bacteria</taxon>
        <taxon>Pseudomonadati</taxon>
        <taxon>Verrucomicrobiota</taxon>
        <taxon>Opitutia</taxon>
        <taxon>Opitutales</taxon>
        <taxon>Opitutaceae</taxon>
        <taxon>Termitidicoccus</taxon>
    </lineage>
</organism>
<dbReference type="InterPro" id="IPR011060">
    <property type="entry name" value="RibuloseP-bd_barrel"/>
</dbReference>
<dbReference type="InterPro" id="IPR045186">
    <property type="entry name" value="Indole-3-glycerol_P_synth"/>
</dbReference>
<reference evidence="10 11" key="1">
    <citation type="submission" date="2016-01" db="EMBL/GenBank/DDBJ databases">
        <title>High potential of lignocellulose degradation of a new Verrucomicrobia species.</title>
        <authorList>
            <person name="Wang Y."/>
            <person name="Shi Y."/>
            <person name="Qiu Z."/>
            <person name="Liu S."/>
            <person name="Yang H."/>
        </authorList>
    </citation>
    <scope>NUCLEOTIDE SEQUENCE [LARGE SCALE GENOMIC DNA]</scope>
    <source>
        <strain evidence="10 11">TSB47</strain>
    </source>
</reference>
<dbReference type="EC" id="4.1.1.48" evidence="8"/>
<keyword evidence="7 8" id="KW-0456">Lyase</keyword>
<evidence type="ECO:0000313" key="11">
    <source>
        <dbReference type="Proteomes" id="UP000078486"/>
    </source>
</evidence>
<comment type="pathway">
    <text evidence="2 8">Amino-acid biosynthesis; L-tryptophan biosynthesis; L-tryptophan from chorismate: step 4/5.</text>
</comment>
<evidence type="ECO:0000259" key="9">
    <source>
        <dbReference type="Pfam" id="PF00218"/>
    </source>
</evidence>
<evidence type="ECO:0000256" key="7">
    <source>
        <dbReference type="ARBA" id="ARBA00023239"/>
    </source>
</evidence>
<keyword evidence="3 8" id="KW-0028">Amino-acid biosynthesis</keyword>
<gene>
    <name evidence="8" type="primary">trpC</name>
    <name evidence="10" type="ORF">AW736_19895</name>
</gene>
<dbReference type="CDD" id="cd00331">
    <property type="entry name" value="IGPS"/>
    <property type="match status" value="1"/>
</dbReference>
<sequence length="281" mass="29688">MDKLTEIMAWKRREIAPLVRPVSLGELAALNARLPAPPSFAAALRRADGKTAVIAEIKRRSPSAGAIAENASAPAQARRYQSAASAMSVLTDHKYFGGTLDDLRAVAAALRGGDSEVTSDKWQVAGDEAGGAPCPPIIRKDFMVHPVQVAEAREAGAGAILIIVRALDDGEIETLHAAARAAGLDALFEIHHEDELARALRHGARIIGVNNRDLSVFKTDLALSERLIPQFPRDVIAVSESGIFTGADAARVRAAGAHAVLVGEALMKARDPAALIRELNG</sequence>
<dbReference type="FunFam" id="3.20.20.70:FF:000024">
    <property type="entry name" value="Indole-3-glycerol phosphate synthase"/>
    <property type="match status" value="1"/>
</dbReference>
<feature type="domain" description="Indole-3-glycerol phosphate synthase" evidence="9">
    <location>
        <begin position="4"/>
        <end position="279"/>
    </location>
</feature>
<keyword evidence="11" id="KW-1185">Reference proteome</keyword>
<keyword evidence="6 8" id="KW-0057">Aromatic amino acid biosynthesis</keyword>
<dbReference type="Proteomes" id="UP000078486">
    <property type="component" value="Unassembled WGS sequence"/>
</dbReference>
<comment type="caution">
    <text evidence="10">The sequence shown here is derived from an EMBL/GenBank/DDBJ whole genome shotgun (WGS) entry which is preliminary data.</text>
</comment>
<comment type="similarity">
    <text evidence="8">Belongs to the TrpC family.</text>
</comment>
<dbReference type="RefSeq" id="WP_068772070.1">
    <property type="nucleotide sequence ID" value="NZ_CP109796.1"/>
</dbReference>
<dbReference type="HAMAP" id="MF_00134_B">
    <property type="entry name" value="IGPS_B"/>
    <property type="match status" value="1"/>
</dbReference>
<proteinExistence type="inferred from homology"/>
<dbReference type="STRING" id="1184151.AW736_19895"/>
<dbReference type="InterPro" id="IPR013798">
    <property type="entry name" value="Indole-3-glycerol_P_synth_dom"/>
</dbReference>
<dbReference type="InterPro" id="IPR001468">
    <property type="entry name" value="Indole-3-GlycerolPSynthase_CS"/>
</dbReference>
<dbReference type="SUPFAM" id="SSF51366">
    <property type="entry name" value="Ribulose-phoshate binding barrel"/>
    <property type="match status" value="1"/>
</dbReference>
<evidence type="ECO:0000256" key="3">
    <source>
        <dbReference type="ARBA" id="ARBA00022605"/>
    </source>
</evidence>
<evidence type="ECO:0000256" key="6">
    <source>
        <dbReference type="ARBA" id="ARBA00023141"/>
    </source>
</evidence>
<evidence type="ECO:0000256" key="5">
    <source>
        <dbReference type="ARBA" id="ARBA00022822"/>
    </source>
</evidence>
<evidence type="ECO:0000256" key="4">
    <source>
        <dbReference type="ARBA" id="ARBA00022793"/>
    </source>
</evidence>
<dbReference type="Pfam" id="PF00218">
    <property type="entry name" value="IGPS"/>
    <property type="match status" value="1"/>
</dbReference>
<dbReference type="UniPathway" id="UPA00035">
    <property type="reaction ID" value="UER00043"/>
</dbReference>
<protein>
    <recommendedName>
        <fullName evidence="8">Indole-3-glycerol phosphate synthase</fullName>
        <shortName evidence="8">IGPS</shortName>
        <ecNumber evidence="8">4.1.1.48</ecNumber>
    </recommendedName>
</protein>
<evidence type="ECO:0000256" key="1">
    <source>
        <dbReference type="ARBA" id="ARBA00001633"/>
    </source>
</evidence>
<dbReference type="GO" id="GO:0004425">
    <property type="term" value="F:indole-3-glycerol-phosphate synthase activity"/>
    <property type="evidence" value="ECO:0007669"/>
    <property type="project" value="UniProtKB-UniRule"/>
</dbReference>
<evidence type="ECO:0000256" key="8">
    <source>
        <dbReference type="HAMAP-Rule" id="MF_00134"/>
    </source>
</evidence>
<evidence type="ECO:0000256" key="2">
    <source>
        <dbReference type="ARBA" id="ARBA00004696"/>
    </source>
</evidence>
<dbReference type="OrthoDB" id="9804217at2"/>
<keyword evidence="5 8" id="KW-0822">Tryptophan biosynthesis</keyword>
<accession>A0A178IFJ0</accession>
<dbReference type="PROSITE" id="PS00614">
    <property type="entry name" value="IGPS"/>
    <property type="match status" value="1"/>
</dbReference>
<evidence type="ECO:0000313" key="10">
    <source>
        <dbReference type="EMBL" id="OAM87927.1"/>
    </source>
</evidence>
<dbReference type="PANTHER" id="PTHR22854">
    <property type="entry name" value="TRYPTOPHAN BIOSYNTHESIS PROTEIN"/>
    <property type="match status" value="1"/>
</dbReference>
<dbReference type="InterPro" id="IPR013785">
    <property type="entry name" value="Aldolase_TIM"/>
</dbReference>
<keyword evidence="4 8" id="KW-0210">Decarboxylase</keyword>
<dbReference type="GO" id="GO:0000162">
    <property type="term" value="P:L-tryptophan biosynthetic process"/>
    <property type="evidence" value="ECO:0007669"/>
    <property type="project" value="UniProtKB-UniRule"/>
</dbReference>
<comment type="catalytic activity">
    <reaction evidence="1 8">
        <text>1-(2-carboxyphenylamino)-1-deoxy-D-ribulose 5-phosphate + H(+) = (1S,2R)-1-C-(indol-3-yl)glycerol 3-phosphate + CO2 + H2O</text>
        <dbReference type="Rhea" id="RHEA:23476"/>
        <dbReference type="ChEBI" id="CHEBI:15377"/>
        <dbReference type="ChEBI" id="CHEBI:15378"/>
        <dbReference type="ChEBI" id="CHEBI:16526"/>
        <dbReference type="ChEBI" id="CHEBI:58613"/>
        <dbReference type="ChEBI" id="CHEBI:58866"/>
        <dbReference type="EC" id="4.1.1.48"/>
    </reaction>
</comment>
<dbReference type="PANTHER" id="PTHR22854:SF2">
    <property type="entry name" value="INDOLE-3-GLYCEROL-PHOSPHATE SYNTHASE"/>
    <property type="match status" value="1"/>
</dbReference>
<dbReference type="GO" id="GO:0004640">
    <property type="term" value="F:phosphoribosylanthranilate isomerase activity"/>
    <property type="evidence" value="ECO:0007669"/>
    <property type="project" value="TreeGrafter"/>
</dbReference>
<dbReference type="Gene3D" id="3.20.20.70">
    <property type="entry name" value="Aldolase class I"/>
    <property type="match status" value="1"/>
</dbReference>
<dbReference type="AlphaFoldDB" id="A0A178IFJ0"/>